<feature type="transmembrane region" description="Helical" evidence="11">
    <location>
        <begin position="95"/>
        <end position="114"/>
    </location>
</feature>
<dbReference type="AlphaFoldDB" id="A0A7W7PRP1"/>
<feature type="region of interest" description="Disordered" evidence="10">
    <location>
        <begin position="1"/>
        <end position="31"/>
    </location>
</feature>
<comment type="subcellular location">
    <subcellularLocation>
        <location evidence="1">Cell membrane</location>
        <topology evidence="1">Multi-pass membrane protein</topology>
    </subcellularLocation>
</comment>
<dbReference type="PANTHER" id="PTHR43394">
    <property type="entry name" value="ATP-DEPENDENT PERMEASE MDL1, MITOCHONDRIAL"/>
    <property type="match status" value="1"/>
</dbReference>
<evidence type="ECO:0000256" key="3">
    <source>
        <dbReference type="ARBA" id="ARBA00022475"/>
    </source>
</evidence>
<dbReference type="RefSeq" id="WP_229889968.1">
    <property type="nucleotide sequence ID" value="NZ_BMTK01000012.1"/>
</dbReference>
<proteinExistence type="predicted"/>
<dbReference type="Gene3D" id="1.20.1560.10">
    <property type="entry name" value="ABC transporter type 1, transmembrane domain"/>
    <property type="match status" value="1"/>
</dbReference>
<dbReference type="SUPFAM" id="SSF90123">
    <property type="entry name" value="ABC transporter transmembrane region"/>
    <property type="match status" value="1"/>
</dbReference>
<feature type="domain" description="ABC transmembrane type-1" evidence="13">
    <location>
        <begin position="57"/>
        <end position="338"/>
    </location>
</feature>
<dbReference type="InterPro" id="IPR039421">
    <property type="entry name" value="Type_1_exporter"/>
</dbReference>
<evidence type="ECO:0000259" key="13">
    <source>
        <dbReference type="PROSITE" id="PS50929"/>
    </source>
</evidence>
<keyword evidence="7 14" id="KW-0067">ATP-binding</keyword>
<dbReference type="SMART" id="SM00382">
    <property type="entry name" value="AAA"/>
    <property type="match status" value="1"/>
</dbReference>
<dbReference type="Pfam" id="PF00664">
    <property type="entry name" value="ABC_membrane"/>
    <property type="match status" value="1"/>
</dbReference>
<dbReference type="GO" id="GO:0005524">
    <property type="term" value="F:ATP binding"/>
    <property type="evidence" value="ECO:0007669"/>
    <property type="project" value="UniProtKB-KW"/>
</dbReference>
<dbReference type="SUPFAM" id="SSF52540">
    <property type="entry name" value="P-loop containing nucleoside triphosphate hydrolases"/>
    <property type="match status" value="1"/>
</dbReference>
<dbReference type="PANTHER" id="PTHR43394:SF1">
    <property type="entry name" value="ATP-BINDING CASSETTE SUB-FAMILY B MEMBER 10, MITOCHONDRIAL"/>
    <property type="match status" value="1"/>
</dbReference>
<evidence type="ECO:0000256" key="11">
    <source>
        <dbReference type="SAM" id="Phobius"/>
    </source>
</evidence>
<dbReference type="GO" id="GO:0015421">
    <property type="term" value="F:ABC-type oligopeptide transporter activity"/>
    <property type="evidence" value="ECO:0007669"/>
    <property type="project" value="TreeGrafter"/>
</dbReference>
<evidence type="ECO:0000256" key="7">
    <source>
        <dbReference type="ARBA" id="ARBA00022840"/>
    </source>
</evidence>
<feature type="compositionally biased region" description="Pro residues" evidence="10">
    <location>
        <begin position="13"/>
        <end position="24"/>
    </location>
</feature>
<dbReference type="InterPro" id="IPR011527">
    <property type="entry name" value="ABC1_TM_dom"/>
</dbReference>
<dbReference type="GO" id="GO:0005886">
    <property type="term" value="C:plasma membrane"/>
    <property type="evidence" value="ECO:0007669"/>
    <property type="project" value="UniProtKB-SubCell"/>
</dbReference>
<keyword evidence="4" id="KW-0997">Cell inner membrane</keyword>
<dbReference type="Proteomes" id="UP000579523">
    <property type="component" value="Unassembled WGS sequence"/>
</dbReference>
<feature type="transmembrane region" description="Helical" evidence="11">
    <location>
        <begin position="56"/>
        <end position="75"/>
    </location>
</feature>
<accession>A0A7W7PRP1</accession>
<feature type="compositionally biased region" description="Polar residues" evidence="10">
    <location>
        <begin position="1"/>
        <end position="10"/>
    </location>
</feature>
<evidence type="ECO:0000256" key="6">
    <source>
        <dbReference type="ARBA" id="ARBA00022741"/>
    </source>
</evidence>
<evidence type="ECO:0000256" key="9">
    <source>
        <dbReference type="ARBA" id="ARBA00023136"/>
    </source>
</evidence>
<evidence type="ECO:0000313" key="15">
    <source>
        <dbReference type="Proteomes" id="UP000579523"/>
    </source>
</evidence>
<keyword evidence="2" id="KW-0813">Transport</keyword>
<comment type="caution">
    <text evidence="14">The sequence shown here is derived from an EMBL/GenBank/DDBJ whole genome shotgun (WGS) entry which is preliminary data.</text>
</comment>
<gene>
    <name evidence="14" type="ORF">FHS37_002135</name>
</gene>
<dbReference type="FunFam" id="3.40.50.300:FF:001001">
    <property type="entry name" value="Multidrug ABC transporter ATP-binding protein"/>
    <property type="match status" value="1"/>
</dbReference>
<dbReference type="PROSITE" id="PS50929">
    <property type="entry name" value="ABC_TM1F"/>
    <property type="match status" value="1"/>
</dbReference>
<sequence length="648" mass="69140">MTTTPTQASADTPAPPPGPAPDGPPGRAEAGRLPLADRADVGIWIGAFLRGEAARLLLTFTLFAAALVVGLIGPRLLGHLVESVKAGTTTGRVDLLALTFVAILLAHALLARAARTQATLLGERVLARTRENFVRRVLGLPLAEVESVGTGDLLSRATTDADRLNESIRQAVPRIALAAITLVFTVAAILLTSPLLTLGLVAGVPFAVLSTWWYRPRATRAYERLLAQEADVLAVTHETARGAATVEALGLGPRQVKRHGAVVDQVVRTRQRTTWLQTIWFPSLDLATMVPMALTLLIGGLAYQRGAVGLGELTAVVLYVQALGEPLNDLLTWTDELQIGNAALRRILGVDRLPRDDPRQPAATEGHAIRLEGVGFSYGPGREVLSDIDLDICPGERLAVVGASGAGKSTLGKLLTGVHHPTRGTVRIGGAEISTLPVDQLRREIVLVTQEQHVFTGTVRDNLTLAREEAPPDERLWEVLETVLLTDWARALPDGLDTEIGPGAAPVSPSAAQQLALARLLLSDPHALVLDEATALLDSTASRRVESSLAALIEGRTVISIVHRLDSVRDADRIAVMDRGRIVELGSHEELLAADGAYASLWRSWQAARHSDLRREAHTSGGTDRPPQHLAARGTDRLSARGVPPQEG</sequence>
<dbReference type="CDD" id="cd07346">
    <property type="entry name" value="ABC_6TM_exporters"/>
    <property type="match status" value="1"/>
</dbReference>
<dbReference type="InterPro" id="IPR003439">
    <property type="entry name" value="ABC_transporter-like_ATP-bd"/>
</dbReference>
<reference evidence="14 15" key="1">
    <citation type="submission" date="2020-08" db="EMBL/GenBank/DDBJ databases">
        <title>Genomic Encyclopedia of Type Strains, Phase III (KMG-III): the genomes of soil and plant-associated and newly described type strains.</title>
        <authorList>
            <person name="Whitman W."/>
        </authorList>
    </citation>
    <scope>NUCLEOTIDE SEQUENCE [LARGE SCALE GENOMIC DNA]</scope>
    <source>
        <strain evidence="14 15">CECT 3273</strain>
    </source>
</reference>
<evidence type="ECO:0000256" key="1">
    <source>
        <dbReference type="ARBA" id="ARBA00004651"/>
    </source>
</evidence>
<feature type="domain" description="ABC transporter" evidence="12">
    <location>
        <begin position="369"/>
        <end position="604"/>
    </location>
</feature>
<organism evidence="14 15">
    <name type="scientific">Streptomyces griseomycini</name>
    <dbReference type="NCBI Taxonomy" id="66895"/>
    <lineage>
        <taxon>Bacteria</taxon>
        <taxon>Bacillati</taxon>
        <taxon>Actinomycetota</taxon>
        <taxon>Actinomycetes</taxon>
        <taxon>Kitasatosporales</taxon>
        <taxon>Streptomycetaceae</taxon>
        <taxon>Streptomyces</taxon>
    </lineage>
</organism>
<keyword evidence="5 11" id="KW-0812">Transmembrane</keyword>
<protein>
    <submittedName>
        <fullName evidence="14">ATP-binding cassette subfamily C protein</fullName>
    </submittedName>
</protein>
<keyword evidence="8 11" id="KW-1133">Transmembrane helix</keyword>
<keyword evidence="3" id="KW-1003">Cell membrane</keyword>
<dbReference type="Pfam" id="PF00005">
    <property type="entry name" value="ABC_tran"/>
    <property type="match status" value="1"/>
</dbReference>
<keyword evidence="6" id="KW-0547">Nucleotide-binding</keyword>
<evidence type="ECO:0000259" key="12">
    <source>
        <dbReference type="PROSITE" id="PS50893"/>
    </source>
</evidence>
<keyword evidence="15" id="KW-1185">Reference proteome</keyword>
<dbReference type="InterPro" id="IPR036640">
    <property type="entry name" value="ABC1_TM_sf"/>
</dbReference>
<evidence type="ECO:0000256" key="8">
    <source>
        <dbReference type="ARBA" id="ARBA00022989"/>
    </source>
</evidence>
<dbReference type="Gene3D" id="3.40.50.300">
    <property type="entry name" value="P-loop containing nucleotide triphosphate hydrolases"/>
    <property type="match status" value="1"/>
</dbReference>
<name>A0A7W7PRP1_9ACTN</name>
<feature type="transmembrane region" description="Helical" evidence="11">
    <location>
        <begin position="171"/>
        <end position="190"/>
    </location>
</feature>
<dbReference type="PROSITE" id="PS50893">
    <property type="entry name" value="ABC_TRANSPORTER_2"/>
    <property type="match status" value="1"/>
</dbReference>
<evidence type="ECO:0000256" key="4">
    <source>
        <dbReference type="ARBA" id="ARBA00022519"/>
    </source>
</evidence>
<feature type="transmembrane region" description="Helical" evidence="11">
    <location>
        <begin position="196"/>
        <end position="214"/>
    </location>
</feature>
<dbReference type="InterPro" id="IPR027417">
    <property type="entry name" value="P-loop_NTPase"/>
</dbReference>
<evidence type="ECO:0000313" key="14">
    <source>
        <dbReference type="EMBL" id="MBB4898100.1"/>
    </source>
</evidence>
<dbReference type="InterPro" id="IPR003593">
    <property type="entry name" value="AAA+_ATPase"/>
</dbReference>
<feature type="region of interest" description="Disordered" evidence="10">
    <location>
        <begin position="612"/>
        <end position="648"/>
    </location>
</feature>
<dbReference type="EMBL" id="JACHJI010000003">
    <property type="protein sequence ID" value="MBB4898100.1"/>
    <property type="molecule type" value="Genomic_DNA"/>
</dbReference>
<feature type="transmembrane region" description="Helical" evidence="11">
    <location>
        <begin position="279"/>
        <end position="303"/>
    </location>
</feature>
<evidence type="ECO:0000256" key="5">
    <source>
        <dbReference type="ARBA" id="ARBA00022692"/>
    </source>
</evidence>
<evidence type="ECO:0000256" key="10">
    <source>
        <dbReference type="SAM" id="MobiDB-lite"/>
    </source>
</evidence>
<keyword evidence="9 11" id="KW-0472">Membrane</keyword>
<evidence type="ECO:0000256" key="2">
    <source>
        <dbReference type="ARBA" id="ARBA00022448"/>
    </source>
</evidence>
<dbReference type="GO" id="GO:0016887">
    <property type="term" value="F:ATP hydrolysis activity"/>
    <property type="evidence" value="ECO:0007669"/>
    <property type="project" value="InterPro"/>
</dbReference>